<accession>A0ABQ4BMN4</accession>
<comment type="caution">
    <text evidence="2">The sequence shown here is derived from an EMBL/GenBank/DDBJ whole genome shotgun (WGS) entry which is preliminary data.</text>
</comment>
<dbReference type="InterPro" id="IPR003709">
    <property type="entry name" value="VanY-like_core_dom"/>
</dbReference>
<evidence type="ECO:0000313" key="3">
    <source>
        <dbReference type="Proteomes" id="UP000624709"/>
    </source>
</evidence>
<dbReference type="PANTHER" id="PTHR34385:SF1">
    <property type="entry name" value="PEPTIDOGLYCAN L-ALANYL-D-GLUTAMATE ENDOPEPTIDASE CWLK"/>
    <property type="match status" value="1"/>
</dbReference>
<dbReference type="SUPFAM" id="SSF55166">
    <property type="entry name" value="Hedgehog/DD-peptidase"/>
    <property type="match status" value="1"/>
</dbReference>
<dbReference type="PANTHER" id="PTHR34385">
    <property type="entry name" value="D-ALANYL-D-ALANINE CARBOXYPEPTIDASE"/>
    <property type="match status" value="1"/>
</dbReference>
<dbReference type="Pfam" id="PF02557">
    <property type="entry name" value="VanY"/>
    <property type="match status" value="1"/>
</dbReference>
<organism evidence="2 3">
    <name type="scientific">Actinoplanes palleronii</name>
    <dbReference type="NCBI Taxonomy" id="113570"/>
    <lineage>
        <taxon>Bacteria</taxon>
        <taxon>Bacillati</taxon>
        <taxon>Actinomycetota</taxon>
        <taxon>Actinomycetes</taxon>
        <taxon>Micromonosporales</taxon>
        <taxon>Micromonosporaceae</taxon>
        <taxon>Actinoplanes</taxon>
    </lineage>
</organism>
<dbReference type="InterPro" id="IPR009045">
    <property type="entry name" value="Zn_M74/Hedgehog-like"/>
</dbReference>
<reference evidence="2 3" key="1">
    <citation type="submission" date="2021-01" db="EMBL/GenBank/DDBJ databases">
        <title>Whole genome shotgun sequence of Actinoplanes palleronii NBRC 14916.</title>
        <authorList>
            <person name="Komaki H."/>
            <person name="Tamura T."/>
        </authorList>
    </citation>
    <scope>NUCLEOTIDE SEQUENCE [LARGE SCALE GENOMIC DNA]</scope>
    <source>
        <strain evidence="2 3">NBRC 14916</strain>
    </source>
</reference>
<protein>
    <recommendedName>
        <fullName evidence="1">D-alanyl-D-alanine carboxypeptidase-like core domain-containing protein</fullName>
    </recommendedName>
</protein>
<feature type="domain" description="D-alanyl-D-alanine carboxypeptidase-like core" evidence="1">
    <location>
        <begin position="223"/>
        <end position="324"/>
    </location>
</feature>
<dbReference type="Gene3D" id="3.30.1380.10">
    <property type="match status" value="1"/>
</dbReference>
<sequence>MASALGTPAPTQAATAPSTKAATAAVSWSGLMYRSLTREATAAAMRTTYAGQKAAISTWTAEAAAATKAGTAAQSTLTAAVTAETNARLRHAAARKALVAAKTNLSTAGKLKPRSATAVTKATNAVTAATKTVTTRKLQYQRYAAALTLARAEVKTAAARLTKATAAVSFTTAAAAKTRAAYVALPAAAALATQAGTLSRDVVAQIRPAFKAATDTTQVYSVTVNKTVAFAFKRMVDDAQADGVQISGGGFRTTQRQIELRTINGCPDVWTAPASSCRVPTAIPGRSLHEIGLAVDISSAGRTISSKTPAFKWLTVHAKEYGFVNLPAEAWHWSITGG</sequence>
<evidence type="ECO:0000259" key="1">
    <source>
        <dbReference type="Pfam" id="PF02557"/>
    </source>
</evidence>
<evidence type="ECO:0000313" key="2">
    <source>
        <dbReference type="EMBL" id="GIE71485.1"/>
    </source>
</evidence>
<proteinExistence type="predicted"/>
<gene>
    <name evidence="2" type="ORF">Apa02nite_075930</name>
</gene>
<dbReference type="Proteomes" id="UP000624709">
    <property type="component" value="Unassembled WGS sequence"/>
</dbReference>
<dbReference type="InterPro" id="IPR052179">
    <property type="entry name" value="DD-CPase-like"/>
</dbReference>
<name>A0ABQ4BMN4_9ACTN</name>
<dbReference type="EMBL" id="BOMS01000126">
    <property type="protein sequence ID" value="GIE71485.1"/>
    <property type="molecule type" value="Genomic_DNA"/>
</dbReference>
<keyword evidence="3" id="KW-1185">Reference proteome</keyword>